<dbReference type="RefSeq" id="WP_019150290.1">
    <property type="nucleotide sequence ID" value="NZ_CP102252.1"/>
</dbReference>
<proteinExistence type="predicted"/>
<evidence type="ECO:0000313" key="2">
    <source>
        <dbReference type="Proteomes" id="UP001058267"/>
    </source>
</evidence>
<evidence type="ECO:0000313" key="1">
    <source>
        <dbReference type="EMBL" id="UWN65075.1"/>
    </source>
</evidence>
<dbReference type="Proteomes" id="UP001058267">
    <property type="component" value="Chromosome"/>
</dbReference>
<organism evidence="1 2">
    <name type="scientific">Alistipes senegalensis JC50</name>
    <dbReference type="NCBI Taxonomy" id="1033732"/>
    <lineage>
        <taxon>Bacteria</taxon>
        <taxon>Pseudomonadati</taxon>
        <taxon>Bacteroidota</taxon>
        <taxon>Bacteroidia</taxon>
        <taxon>Bacteroidales</taxon>
        <taxon>Rikenellaceae</taxon>
        <taxon>Alistipes</taxon>
    </lineage>
</organism>
<keyword evidence="2" id="KW-1185">Reference proteome</keyword>
<reference evidence="1" key="1">
    <citation type="journal article" date="2022" name="Cell">
        <title>Design, construction, and in vivo augmentation of a complex gut microbiome.</title>
        <authorList>
            <person name="Cheng A.G."/>
            <person name="Ho P.Y."/>
            <person name="Aranda-Diaz A."/>
            <person name="Jain S."/>
            <person name="Yu F.B."/>
            <person name="Meng X."/>
            <person name="Wang M."/>
            <person name="Iakiviak M."/>
            <person name="Nagashima K."/>
            <person name="Zhao A."/>
            <person name="Murugkar P."/>
            <person name="Patil A."/>
            <person name="Atabakhsh K."/>
            <person name="Weakley A."/>
            <person name="Yan J."/>
            <person name="Brumbaugh A.R."/>
            <person name="Higginbottom S."/>
            <person name="Dimas A."/>
            <person name="Shiver A.L."/>
            <person name="Deutschbauer A."/>
            <person name="Neff N."/>
            <person name="Sonnenburg J.L."/>
            <person name="Huang K.C."/>
            <person name="Fischbach M.A."/>
        </authorList>
    </citation>
    <scope>NUCLEOTIDE SEQUENCE</scope>
    <source>
        <strain evidence="1">JC50</strain>
    </source>
</reference>
<sequence length="126" mass="14174">MNINFLASLNNKQLTALTELFNGQHVFQPEVDTNTVAALFMCRLKEPLVVCNARTLCYIFHILSEERLITPIWQAVAAKNKCFASLNGKPISRNTLSSAKYCAINSDSPYRAYLIKSYIGILKNTK</sequence>
<name>A0ABY5V684_9BACT</name>
<dbReference type="EMBL" id="CP102252">
    <property type="protein sequence ID" value="UWN65075.1"/>
    <property type="molecule type" value="Genomic_DNA"/>
</dbReference>
<protein>
    <submittedName>
        <fullName evidence="1">Uncharacterized protein</fullName>
    </submittedName>
</protein>
<gene>
    <name evidence="1" type="ORF">NQ519_15255</name>
</gene>
<accession>A0ABY5V684</accession>